<evidence type="ECO:0008006" key="9">
    <source>
        <dbReference type="Google" id="ProtNLM"/>
    </source>
</evidence>
<dbReference type="NCBIfam" id="TIGR00097">
    <property type="entry name" value="HMP-P_kinase"/>
    <property type="match status" value="1"/>
</dbReference>
<dbReference type="GO" id="GO:0008972">
    <property type="term" value="F:phosphomethylpyrimidine kinase activity"/>
    <property type="evidence" value="ECO:0007669"/>
    <property type="project" value="InterPro"/>
</dbReference>
<dbReference type="VEuPathDB" id="FungiDB:PSTT_00966"/>
<evidence type="ECO:0000313" key="8">
    <source>
        <dbReference type="Proteomes" id="UP000239156"/>
    </source>
</evidence>
<dbReference type="InterPro" id="IPR004399">
    <property type="entry name" value="HMP/HMP-P_kinase_dom"/>
</dbReference>
<gene>
    <name evidence="7" type="ORF">PSTT_00966</name>
</gene>
<feature type="domain" description="Thiaminase-2/PQQC" evidence="5">
    <location>
        <begin position="306"/>
        <end position="514"/>
    </location>
</feature>
<evidence type="ECO:0000256" key="2">
    <source>
        <dbReference type="ARBA" id="ARBA00022741"/>
    </source>
</evidence>
<proteinExistence type="predicted"/>
<dbReference type="AlphaFoldDB" id="A0A2S4W597"/>
<evidence type="ECO:0000256" key="3">
    <source>
        <dbReference type="ARBA" id="ARBA00022777"/>
    </source>
</evidence>
<dbReference type="FunFam" id="3.40.1190.20:FF:000003">
    <property type="entry name" value="Phosphomethylpyrimidine kinase ThiD"/>
    <property type="match status" value="1"/>
</dbReference>
<dbReference type="Pfam" id="PF03070">
    <property type="entry name" value="TENA_THI-4"/>
    <property type="match status" value="1"/>
</dbReference>
<feature type="domain" description="Pyridoxamine kinase/Phosphomethylpyrimidine kinase" evidence="6">
    <location>
        <begin position="17"/>
        <end position="275"/>
    </location>
</feature>
<dbReference type="SUPFAM" id="SSF53613">
    <property type="entry name" value="Ribokinase-like"/>
    <property type="match status" value="1"/>
</dbReference>
<dbReference type="CDD" id="cd19367">
    <property type="entry name" value="TenA_C_ScTHI20-like"/>
    <property type="match status" value="1"/>
</dbReference>
<dbReference type="GO" id="GO:0005524">
    <property type="term" value="F:ATP binding"/>
    <property type="evidence" value="ECO:0007669"/>
    <property type="project" value="UniProtKB-KW"/>
</dbReference>
<evidence type="ECO:0000313" key="7">
    <source>
        <dbReference type="EMBL" id="POW16896.1"/>
    </source>
</evidence>
<keyword evidence="1" id="KW-0808">Transferase</keyword>
<name>A0A2S4W597_9BASI</name>
<dbReference type="InterPro" id="IPR013749">
    <property type="entry name" value="PM/HMP-P_kinase-1"/>
</dbReference>
<keyword evidence="8" id="KW-1185">Reference proteome</keyword>
<dbReference type="InterPro" id="IPR004305">
    <property type="entry name" value="Thiaminase-2/PQQC"/>
</dbReference>
<dbReference type="PANTHER" id="PTHR20858:SF17">
    <property type="entry name" value="HYDROXYMETHYLPYRIMIDINE_PHOSPHOMETHYLPYRIMIDINE KINASE THI20-RELATED"/>
    <property type="match status" value="1"/>
</dbReference>
<dbReference type="GO" id="GO:0009228">
    <property type="term" value="P:thiamine biosynthetic process"/>
    <property type="evidence" value="ECO:0007669"/>
    <property type="project" value="InterPro"/>
</dbReference>
<dbReference type="Pfam" id="PF08543">
    <property type="entry name" value="Phos_pyr_kin"/>
    <property type="match status" value="1"/>
</dbReference>
<dbReference type="Gene3D" id="1.20.910.10">
    <property type="entry name" value="Heme oxygenase-like"/>
    <property type="match status" value="1"/>
</dbReference>
<dbReference type="PANTHER" id="PTHR20858">
    <property type="entry name" value="PHOSPHOMETHYLPYRIMIDINE KINASE"/>
    <property type="match status" value="1"/>
</dbReference>
<dbReference type="GO" id="GO:0005829">
    <property type="term" value="C:cytosol"/>
    <property type="evidence" value="ECO:0007669"/>
    <property type="project" value="TreeGrafter"/>
</dbReference>
<evidence type="ECO:0000259" key="5">
    <source>
        <dbReference type="Pfam" id="PF03070"/>
    </source>
</evidence>
<accession>A0A2S4W597</accession>
<evidence type="ECO:0000256" key="1">
    <source>
        <dbReference type="ARBA" id="ARBA00022679"/>
    </source>
</evidence>
<dbReference type="GO" id="GO:0008902">
    <property type="term" value="F:hydroxymethylpyrimidine kinase activity"/>
    <property type="evidence" value="ECO:0007669"/>
    <property type="project" value="TreeGrafter"/>
</dbReference>
<comment type="caution">
    <text evidence="7">The sequence shown here is derived from an EMBL/GenBank/DDBJ whole genome shotgun (WGS) entry which is preliminary data.</text>
</comment>
<keyword evidence="4" id="KW-0067">ATP-binding</keyword>
<reference evidence="7" key="1">
    <citation type="submission" date="2017-12" db="EMBL/GenBank/DDBJ databases">
        <title>Gene loss provides genomic basis for host adaptation in cereal stripe rust fungi.</title>
        <authorList>
            <person name="Xia C."/>
        </authorList>
    </citation>
    <scope>NUCLEOTIDE SEQUENCE [LARGE SCALE GENOMIC DNA]</scope>
    <source>
        <strain evidence="7">93-210</strain>
    </source>
</reference>
<dbReference type="Gene3D" id="3.40.1190.20">
    <property type="match status" value="1"/>
</dbReference>
<keyword evidence="3" id="KW-0418">Kinase</keyword>
<dbReference type="CDD" id="cd01169">
    <property type="entry name" value="HMPP_kinase"/>
    <property type="match status" value="1"/>
</dbReference>
<dbReference type="InterPro" id="IPR016084">
    <property type="entry name" value="Haem_Oase-like_multi-hlx"/>
</dbReference>
<dbReference type="InterPro" id="IPR029056">
    <property type="entry name" value="Ribokinase-like"/>
</dbReference>
<keyword evidence="2" id="KW-0547">Nucleotide-binding</keyword>
<dbReference type="SUPFAM" id="SSF48613">
    <property type="entry name" value="Heme oxygenase-like"/>
    <property type="match status" value="1"/>
</dbReference>
<sequence length="515" mass="57070">MVGTMESTNVLTIAGSDSSGGAGIQADLKTFTSLEAYGMSVITAVTAQNTTRVTGVVGISPSMVSQQLESVLSDITVKAIKTGMLYSSEVIEAVSISLAKQYPDPTTQPHLVIDPVMVSTSGHELLQAEGVQNLIEKLFTKSIVVTPNLAEALILSGRKSRQESIENVEDMQDCCREISQLGVKNVLLKGGHILFSDEMVTDLLYQAHTDSFHRFTHRRLDSPNTHGTGCTLSAALTVYLAKGFPLIEAVEASIRYVEGGIAHSFRIGKGSGPLNHFHNIVQRELPIPTKHQKYPFTSALIAATGPSWEVYTKSHPFLKGIRDGTLPIRCFQHFLRQDYIFLTHYARIHSLMALKSEDMKEIESITKMVNQIVKESQMHISMCKAWGLSEEDFLSTPESNQTIAYTRYVMDIGQSKSLLDLRVATAPCLLGYGEMAIGLKNDPETVKDEILNPYWKWILNYSDLEFQSTVDLARQVLEDIVLNHPPSSQCLLNLKQIFKKAVDLEIDFWQMGLDA</sequence>
<organism evidence="7 8">
    <name type="scientific">Puccinia striiformis</name>
    <dbReference type="NCBI Taxonomy" id="27350"/>
    <lineage>
        <taxon>Eukaryota</taxon>
        <taxon>Fungi</taxon>
        <taxon>Dikarya</taxon>
        <taxon>Basidiomycota</taxon>
        <taxon>Pucciniomycotina</taxon>
        <taxon>Pucciniomycetes</taxon>
        <taxon>Pucciniales</taxon>
        <taxon>Pucciniaceae</taxon>
        <taxon>Puccinia</taxon>
    </lineage>
</organism>
<protein>
    <recommendedName>
        <fullName evidence="9">Phosphomethylpyrimidine kinase</fullName>
    </recommendedName>
</protein>
<dbReference type="Proteomes" id="UP000239156">
    <property type="component" value="Unassembled WGS sequence"/>
</dbReference>
<dbReference type="VEuPathDB" id="FungiDB:PSHT_05032"/>
<evidence type="ECO:0000259" key="6">
    <source>
        <dbReference type="Pfam" id="PF08543"/>
    </source>
</evidence>
<evidence type="ECO:0000256" key="4">
    <source>
        <dbReference type="ARBA" id="ARBA00022840"/>
    </source>
</evidence>
<dbReference type="EMBL" id="PKSL01000005">
    <property type="protein sequence ID" value="POW16896.1"/>
    <property type="molecule type" value="Genomic_DNA"/>
</dbReference>